<evidence type="ECO:0000313" key="1">
    <source>
        <dbReference type="EMBL" id="KAH6631814.1"/>
    </source>
</evidence>
<comment type="caution">
    <text evidence="1">The sequence shown here is derived from an EMBL/GenBank/DDBJ whole genome shotgun (WGS) entry which is preliminary data.</text>
</comment>
<reference evidence="1 2" key="1">
    <citation type="journal article" date="2021" name="Nat. Commun.">
        <title>Genetic determinants of endophytism in the Arabidopsis root mycobiome.</title>
        <authorList>
            <person name="Mesny F."/>
            <person name="Miyauchi S."/>
            <person name="Thiergart T."/>
            <person name="Pickel B."/>
            <person name="Atanasova L."/>
            <person name="Karlsson M."/>
            <person name="Huettel B."/>
            <person name="Barry K.W."/>
            <person name="Haridas S."/>
            <person name="Chen C."/>
            <person name="Bauer D."/>
            <person name="Andreopoulos W."/>
            <person name="Pangilinan J."/>
            <person name="LaButti K."/>
            <person name="Riley R."/>
            <person name="Lipzen A."/>
            <person name="Clum A."/>
            <person name="Drula E."/>
            <person name="Henrissat B."/>
            <person name="Kohler A."/>
            <person name="Grigoriev I.V."/>
            <person name="Martin F.M."/>
            <person name="Hacquard S."/>
        </authorList>
    </citation>
    <scope>NUCLEOTIDE SEQUENCE [LARGE SCALE GENOMIC DNA]</scope>
    <source>
        <strain evidence="1 2">MPI-SDFR-AT-0079</strain>
    </source>
</reference>
<accession>A0ACB7P8M2</accession>
<dbReference type="EMBL" id="JAGIZQ010000004">
    <property type="protein sequence ID" value="KAH6631814.1"/>
    <property type="molecule type" value="Genomic_DNA"/>
</dbReference>
<keyword evidence="2" id="KW-1185">Reference proteome</keyword>
<evidence type="ECO:0000313" key="2">
    <source>
        <dbReference type="Proteomes" id="UP000724584"/>
    </source>
</evidence>
<dbReference type="Proteomes" id="UP000724584">
    <property type="component" value="Unassembled WGS sequence"/>
</dbReference>
<gene>
    <name evidence="1" type="ORF">F5144DRAFT_232790</name>
</gene>
<protein>
    <submittedName>
        <fullName evidence="1">Uncharacterized protein</fullName>
    </submittedName>
</protein>
<proteinExistence type="predicted"/>
<name>A0ACB7P8M2_9PEZI</name>
<sequence length="149" mass="17344">MYLSTTLPCLPLAEWNWAAHGLDLKTYLACWNALFTVRIWKGHTPMLAWFMSEQHNGFWPCAFCGAIWAEKKKKRKRTSSSGRMTLKIQCKHLVRWPTWEVTERSTGGATCSLHQRRSTLAPLSKRRVLLWSHWKAPTSAREEETEMLP</sequence>
<organism evidence="1 2">
    <name type="scientific">Chaetomium tenue</name>
    <dbReference type="NCBI Taxonomy" id="1854479"/>
    <lineage>
        <taxon>Eukaryota</taxon>
        <taxon>Fungi</taxon>
        <taxon>Dikarya</taxon>
        <taxon>Ascomycota</taxon>
        <taxon>Pezizomycotina</taxon>
        <taxon>Sordariomycetes</taxon>
        <taxon>Sordariomycetidae</taxon>
        <taxon>Sordariales</taxon>
        <taxon>Chaetomiaceae</taxon>
        <taxon>Chaetomium</taxon>
    </lineage>
</organism>